<dbReference type="InterPro" id="IPR017853">
    <property type="entry name" value="GH"/>
</dbReference>
<accession>A0A1I4D7N9</accession>
<evidence type="ECO:0000313" key="3">
    <source>
        <dbReference type="Proteomes" id="UP000199598"/>
    </source>
</evidence>
<reference evidence="2 3" key="1">
    <citation type="submission" date="2016-10" db="EMBL/GenBank/DDBJ databases">
        <authorList>
            <person name="Varghese N."/>
            <person name="Submissions S."/>
        </authorList>
    </citation>
    <scope>NUCLEOTIDE SEQUENCE [LARGE SCALE GENOMIC DNA]</scope>
    <source>
        <strain evidence="2 3">DSM 16392</strain>
    </source>
</reference>
<organism evidence="2 3">
    <name type="scientific">Pseudovibrio ascidiaceicola</name>
    <dbReference type="NCBI Taxonomy" id="285279"/>
    <lineage>
        <taxon>Bacteria</taxon>
        <taxon>Pseudomonadati</taxon>
        <taxon>Pseudomonadota</taxon>
        <taxon>Alphaproteobacteria</taxon>
        <taxon>Hyphomicrobiales</taxon>
        <taxon>Stappiaceae</taxon>
        <taxon>Pseudovibrio</taxon>
    </lineage>
</organism>
<dbReference type="SUPFAM" id="SSF51445">
    <property type="entry name" value="(Trans)glycosidases"/>
    <property type="match status" value="1"/>
</dbReference>
<name>A0A1I4D7N9_9HYPH</name>
<dbReference type="Gene3D" id="3.20.20.80">
    <property type="entry name" value="Glycosidases"/>
    <property type="match status" value="1"/>
</dbReference>
<comment type="caution">
    <text evidence="2">The sequence shown here is derived from an EMBL/GenBank/DDBJ whole genome shotgun (WGS) entry which is preliminary data.</text>
</comment>
<evidence type="ECO:0000259" key="1">
    <source>
        <dbReference type="Pfam" id="PF08924"/>
    </source>
</evidence>
<feature type="domain" description="Rv2525c-like glycoside hydrolase-like" evidence="1">
    <location>
        <begin position="25"/>
        <end position="156"/>
    </location>
</feature>
<evidence type="ECO:0000313" key="2">
    <source>
        <dbReference type="EMBL" id="SFK89784.1"/>
    </source>
</evidence>
<protein>
    <recommendedName>
        <fullName evidence="1">Rv2525c-like glycoside hydrolase-like domain-containing protein</fullName>
    </recommendedName>
</protein>
<dbReference type="RefSeq" id="WP_093521967.1">
    <property type="nucleotide sequence ID" value="NZ_FOSK01000011.1"/>
</dbReference>
<dbReference type="InterPro" id="IPR015020">
    <property type="entry name" value="Rv2525c-like_Glyco_Hydro-like"/>
</dbReference>
<dbReference type="Pfam" id="PF08924">
    <property type="entry name" value="Rv2525c_GlyHyd-like"/>
    <property type="match status" value="1"/>
</dbReference>
<gene>
    <name evidence="2" type="ORF">SAMN04488518_11146</name>
</gene>
<dbReference type="EMBL" id="FOSK01000011">
    <property type="protein sequence ID" value="SFK89784.1"/>
    <property type="molecule type" value="Genomic_DNA"/>
</dbReference>
<sequence length="220" mass="24219">MTDDKGIKTEPAVDTAEGVEVLASAIAKKGYKAVGRYYSFSKWKQLQPTEAQQLIAAGLSIITVYEDSNDRPSSFTSAAGTQQAQQALHLAQDVIRQPKGSGIYFAVDYDASYYDYVHYITPYFKEIQSVFKKAGNPYKIGIYGNGLVAANALQDGLVDLTWLSQSQGFRDYKKFRDSRKWNILQGPAIKISGTEFDGDTINLTNGDFGGFTHLVPKDGS</sequence>
<proteinExistence type="predicted"/>
<dbReference type="Proteomes" id="UP000199598">
    <property type="component" value="Unassembled WGS sequence"/>
</dbReference>
<keyword evidence="3" id="KW-1185">Reference proteome</keyword>